<reference evidence="2" key="1">
    <citation type="submission" date="2022-12" db="EMBL/GenBank/DDBJ databases">
        <authorList>
            <person name="Webb A."/>
        </authorList>
    </citation>
    <scope>NUCLEOTIDE SEQUENCE</scope>
    <source>
        <strain evidence="2">Hp1</strain>
    </source>
</reference>
<sequence>MRVYYFALVACTATLAGSTNASEPSNATMAKAELAADVRSAHGDHDGVAVKEPLEVHDHKTGEERMAPVVHASEEIEEVAHELLSAWRKSAQFEATVSRENELLSFNRDALDHYVKTQPVDKKSMHAWLEEAIRARKDPDKRGDSLKEPQEAYRAHLEALALQENLEKKSRFELHPVEVLRLIHSPIQGRW</sequence>
<feature type="chain" id="PRO_5043572499" description="RxLR effector candidate protein" evidence="1">
    <location>
        <begin position="22"/>
        <end position="191"/>
    </location>
</feature>
<name>A0AAV0UC40_HYABA</name>
<keyword evidence="3" id="KW-1185">Reference proteome</keyword>
<evidence type="ECO:0008006" key="4">
    <source>
        <dbReference type="Google" id="ProtNLM"/>
    </source>
</evidence>
<evidence type="ECO:0000313" key="3">
    <source>
        <dbReference type="Proteomes" id="UP001162031"/>
    </source>
</evidence>
<comment type="caution">
    <text evidence="2">The sequence shown here is derived from an EMBL/GenBank/DDBJ whole genome shotgun (WGS) entry which is preliminary data.</text>
</comment>
<proteinExistence type="predicted"/>
<accession>A0AAV0UC40</accession>
<protein>
    <recommendedName>
        <fullName evidence="4">RxLR effector candidate protein</fullName>
    </recommendedName>
</protein>
<dbReference type="Proteomes" id="UP001162031">
    <property type="component" value="Unassembled WGS sequence"/>
</dbReference>
<evidence type="ECO:0000313" key="2">
    <source>
        <dbReference type="EMBL" id="CAI5734566.1"/>
    </source>
</evidence>
<feature type="signal peptide" evidence="1">
    <location>
        <begin position="1"/>
        <end position="21"/>
    </location>
</feature>
<gene>
    <name evidence="2" type="ORF">HBR001_LOCUS6204</name>
</gene>
<organism evidence="2 3">
    <name type="scientific">Hyaloperonospora brassicae</name>
    <name type="common">Brassica downy mildew</name>
    <name type="synonym">Peronospora brassicae</name>
    <dbReference type="NCBI Taxonomy" id="162125"/>
    <lineage>
        <taxon>Eukaryota</taxon>
        <taxon>Sar</taxon>
        <taxon>Stramenopiles</taxon>
        <taxon>Oomycota</taxon>
        <taxon>Peronosporomycetes</taxon>
        <taxon>Peronosporales</taxon>
        <taxon>Peronosporaceae</taxon>
        <taxon>Hyaloperonospora</taxon>
    </lineage>
</organism>
<evidence type="ECO:0000256" key="1">
    <source>
        <dbReference type="SAM" id="SignalP"/>
    </source>
</evidence>
<keyword evidence="1" id="KW-0732">Signal</keyword>
<dbReference type="AlphaFoldDB" id="A0AAV0UC40"/>
<dbReference type="EMBL" id="CANTFL010001234">
    <property type="protein sequence ID" value="CAI5734566.1"/>
    <property type="molecule type" value="Genomic_DNA"/>
</dbReference>